<dbReference type="Proteomes" id="UP000694892">
    <property type="component" value="Chromosome 5S"/>
</dbReference>
<dbReference type="AlphaFoldDB" id="A0A974HHF3"/>
<protein>
    <submittedName>
        <fullName evidence="1">Uncharacterized protein</fullName>
    </submittedName>
</protein>
<reference evidence="2" key="1">
    <citation type="journal article" date="2016" name="Nature">
        <title>Genome evolution in the allotetraploid frog Xenopus laevis.</title>
        <authorList>
            <person name="Session A.M."/>
            <person name="Uno Y."/>
            <person name="Kwon T."/>
            <person name="Chapman J.A."/>
            <person name="Toyoda A."/>
            <person name="Takahashi S."/>
            <person name="Fukui A."/>
            <person name="Hikosaka A."/>
            <person name="Suzuki A."/>
            <person name="Kondo M."/>
            <person name="van Heeringen S.J."/>
            <person name="Quigley I."/>
            <person name="Heinz S."/>
            <person name="Ogino H."/>
            <person name="Ochi H."/>
            <person name="Hellsten U."/>
            <person name="Lyons J.B."/>
            <person name="Simakov O."/>
            <person name="Putnam N."/>
            <person name="Stites J."/>
            <person name="Kuroki Y."/>
            <person name="Tanaka T."/>
            <person name="Michiue T."/>
            <person name="Watanabe M."/>
            <person name="Bogdanovic O."/>
            <person name="Lister R."/>
            <person name="Georgiou G."/>
            <person name="Paranjpe S.S."/>
            <person name="van Kruijsbergen I."/>
            <person name="Shu S."/>
            <person name="Carlson J."/>
            <person name="Kinoshita T."/>
            <person name="Ohta Y."/>
            <person name="Mawaribuchi S."/>
            <person name="Jenkins J."/>
            <person name="Grimwood J."/>
            <person name="Schmutz J."/>
            <person name="Mitros T."/>
            <person name="Mozaffari S.V."/>
            <person name="Suzuki Y."/>
            <person name="Haramoto Y."/>
            <person name="Yamamoto T.S."/>
            <person name="Takagi C."/>
            <person name="Heald R."/>
            <person name="Miller K."/>
            <person name="Haudenschild C."/>
            <person name="Kitzman J."/>
            <person name="Nakayama T."/>
            <person name="Izutsu Y."/>
            <person name="Robert J."/>
            <person name="Fortriede J."/>
            <person name="Burns K."/>
            <person name="Lotay V."/>
            <person name="Karimi K."/>
            <person name="Yasuoka Y."/>
            <person name="Dichmann D.S."/>
            <person name="Flajnik M.F."/>
            <person name="Houston D.W."/>
            <person name="Shendure J."/>
            <person name="DuPasquier L."/>
            <person name="Vize P.D."/>
            <person name="Zorn A.M."/>
            <person name="Ito M."/>
            <person name="Marcotte E.M."/>
            <person name="Wallingford J.B."/>
            <person name="Ito Y."/>
            <person name="Asashima M."/>
            <person name="Ueno N."/>
            <person name="Matsuda Y."/>
            <person name="Veenstra G.J."/>
            <person name="Fujiyama A."/>
            <person name="Harland R.M."/>
            <person name="Taira M."/>
            <person name="Rokhsar D.S."/>
        </authorList>
    </citation>
    <scope>NUCLEOTIDE SEQUENCE [LARGE SCALE GENOMIC DNA]</scope>
    <source>
        <strain evidence="2">J</strain>
    </source>
</reference>
<evidence type="ECO:0000313" key="1">
    <source>
        <dbReference type="EMBL" id="OCT78139.1"/>
    </source>
</evidence>
<proteinExistence type="predicted"/>
<name>A0A974HHF3_XENLA</name>
<organism evidence="1 2">
    <name type="scientific">Xenopus laevis</name>
    <name type="common">African clawed frog</name>
    <dbReference type="NCBI Taxonomy" id="8355"/>
    <lineage>
        <taxon>Eukaryota</taxon>
        <taxon>Metazoa</taxon>
        <taxon>Chordata</taxon>
        <taxon>Craniata</taxon>
        <taxon>Vertebrata</taxon>
        <taxon>Euteleostomi</taxon>
        <taxon>Amphibia</taxon>
        <taxon>Batrachia</taxon>
        <taxon>Anura</taxon>
        <taxon>Pipoidea</taxon>
        <taxon>Pipidae</taxon>
        <taxon>Xenopodinae</taxon>
        <taxon>Xenopus</taxon>
        <taxon>Xenopus</taxon>
    </lineage>
</organism>
<dbReference type="EMBL" id="CM004475">
    <property type="protein sequence ID" value="OCT78139.1"/>
    <property type="molecule type" value="Genomic_DNA"/>
</dbReference>
<sequence>MKCKKHATKLAERNISMFFDHTKVEPFNTPNNNDWNQVSSALTFNKNKQYYRVLHRFVEFPDRNKNIISLEGDTVSPAEINMLDIIDEFESGI</sequence>
<gene>
    <name evidence="1" type="ORF">XELAEV_18029245mg</name>
</gene>
<evidence type="ECO:0000313" key="2">
    <source>
        <dbReference type="Proteomes" id="UP000694892"/>
    </source>
</evidence>
<accession>A0A974HHF3</accession>